<dbReference type="InterPro" id="IPR035985">
    <property type="entry name" value="Ubiquitin-activating_enz"/>
</dbReference>
<dbReference type="GO" id="GO:0006511">
    <property type="term" value="P:ubiquitin-dependent protein catabolic process"/>
    <property type="evidence" value="ECO:0007669"/>
    <property type="project" value="TreeGrafter"/>
</dbReference>
<evidence type="ECO:0000256" key="2">
    <source>
        <dbReference type="ARBA" id="ARBA00043952"/>
    </source>
</evidence>
<dbReference type="InterPro" id="IPR000594">
    <property type="entry name" value="ThiF_NAD_FAD-bd"/>
</dbReference>
<dbReference type="GO" id="GO:0006974">
    <property type="term" value="P:DNA damage response"/>
    <property type="evidence" value="ECO:0007669"/>
    <property type="project" value="TreeGrafter"/>
</dbReference>
<gene>
    <name evidence="5" type="ORF">X943_001733</name>
</gene>
<comment type="caution">
    <text evidence="5">The sequence shown here is derived from an EMBL/GenBank/DDBJ whole genome shotgun (WGS) entry which is preliminary data.</text>
</comment>
<evidence type="ECO:0000256" key="1">
    <source>
        <dbReference type="ARBA" id="ARBA00005673"/>
    </source>
</evidence>
<reference evidence="5" key="2">
    <citation type="submission" date="2021-05" db="EMBL/GenBank/DDBJ databases">
        <authorList>
            <person name="Pain A."/>
        </authorList>
    </citation>
    <scope>NUCLEOTIDE SEQUENCE</scope>
    <source>
        <strain evidence="5">1802A</strain>
    </source>
</reference>
<dbReference type="EMBL" id="JAHBMH010000073">
    <property type="protein sequence ID" value="KAK1932991.1"/>
    <property type="molecule type" value="Genomic_DNA"/>
</dbReference>
<evidence type="ECO:0000256" key="3">
    <source>
        <dbReference type="SAM" id="MobiDB-lite"/>
    </source>
</evidence>
<dbReference type="InterPro" id="IPR042302">
    <property type="entry name" value="E1_FCCH_sf"/>
</dbReference>
<dbReference type="PANTHER" id="PTHR10953:SF4">
    <property type="entry name" value="UBIQUITIN-ACTIVATING ENZYME E1 C-TERMINAL DOMAIN-CONTAINING PROTEIN"/>
    <property type="match status" value="1"/>
</dbReference>
<evidence type="ECO:0000259" key="4">
    <source>
        <dbReference type="Pfam" id="PF00899"/>
    </source>
</evidence>
<protein>
    <submittedName>
        <fullName evidence="5">ThiF family protein</fullName>
    </submittedName>
</protein>
<organism evidence="5 6">
    <name type="scientific">Babesia divergens</name>
    <dbReference type="NCBI Taxonomy" id="32595"/>
    <lineage>
        <taxon>Eukaryota</taxon>
        <taxon>Sar</taxon>
        <taxon>Alveolata</taxon>
        <taxon>Apicomplexa</taxon>
        <taxon>Aconoidasida</taxon>
        <taxon>Piroplasmida</taxon>
        <taxon>Babesiidae</taxon>
        <taxon>Babesia</taxon>
    </lineage>
</organism>
<evidence type="ECO:0000313" key="5">
    <source>
        <dbReference type="EMBL" id="KAK1932991.1"/>
    </source>
</evidence>
<keyword evidence="6" id="KW-1185">Reference proteome</keyword>
<dbReference type="Gene3D" id="3.40.50.12550">
    <property type="entry name" value="Ubiquitin-activating enzyme E1, inactive adenylation domain, subdomain 2"/>
    <property type="match status" value="1"/>
</dbReference>
<dbReference type="Gene3D" id="3.40.50.720">
    <property type="entry name" value="NAD(P)-binding Rossmann-like Domain"/>
    <property type="match status" value="2"/>
</dbReference>
<sequence length="1131" mass="125593">MILPLAHSRSRVTRADPLAFLILLSTLYATLLSLQFANAHQWKDTTRIRGGSQLQGWASCGNPKNCHGTIQVPRSGPSRQRSPKVKYQLAQVIHNDTYDSKASRVSLVLSDGGIEALRASTVLVIGASKLAIEIITHLIRSGVNNVDIWDSNFKQAQKALTELKTLQPEANINLLKKQPDYECDTHSSIIFVDQPINKAIETNAIVRNKTKFMFVTAKGVYGIVLSDFGDVHHVSSTSDNKKADHQGTVVSSGTKSQVEVTSDDDVNTYAAGDTVAISYASYLLPNVRKETCKSDTVVTTAKVLHVDPVDKHVVRLTLDIDIQEWPKGSFAIRKLDPSTSFSFVPLERLTQILLEKYMGLYKLVRQMRTREDALPKQLVIAPTSNSILNNKTRSIIAAFMAMDRRKIPFTSEGKLNETKSGTSFVSACMAIYSAADPQVTETFNVLSEIEVPAVITLMGSLAAQEVVKAITGSFTPSDVIVVDRSDIFPNKGVGLTIEEAKKHTQLPQECEYLLVGAGALGCEYLKMLPRMGVTHVTVMDNDTVDISNLSRQTLFTIADVGENKAIAALKNIRSITGASLRNFVAKPTVFSERFKEDLKRQNRDLIVLSAVDNIHTRLLMDNFAVDNSHVFIEAGIHGMQCSTFMSVPYITETYGDSVELESLDDGRNSCSVKGIPRNAADTVFYATELFAWLFGAQHEVFNEFFNEPLLTLRKAIERDDQHCINVIRSIINNAKVASSEIDTKTWSNEVLKDYFDGQHPLKDLFVDAISAIKRRSIHQDTSQSHKGVAEIQQLMTSIKHMIKETFAKRNVPETSDICKKCYEAVGEMFRDTAVLALLRSGGNVCLKPMSFNENYTEDCNFLFAASNMRAHRFGIYQSDMASVVKMAKNIIPAISTTVGVAASMAILEIYKAMPTIRHTKQQRKRFEMSESSDMITPGDLSLVPPDGKSPSMWFVRSKHEVKCFTNTKLVATLKVFDYKGSRNMSQGILNNFFNLAIMQYFHKRADAPQLFEVSNDTAILKGIALSVWDHITVQDAPLSVPAYLRAEDAHKVPDAASVVTIREIVDAISRLFGVTVEALSTAQHVVPVTEESRRLTLREAFTVEDSCTIYIVAKDNQLLQPIELPNIRYTV</sequence>
<dbReference type="AlphaFoldDB" id="A0AAD9LE58"/>
<evidence type="ECO:0000313" key="6">
    <source>
        <dbReference type="Proteomes" id="UP001195914"/>
    </source>
</evidence>
<comment type="pathway">
    <text evidence="2">Protein modification.</text>
</comment>
<dbReference type="PRINTS" id="PR01849">
    <property type="entry name" value="UBIQUITINACT"/>
</dbReference>
<accession>A0AAD9LE58</accession>
<dbReference type="PANTHER" id="PTHR10953">
    <property type="entry name" value="UBIQUITIN-ACTIVATING ENZYME E1"/>
    <property type="match status" value="1"/>
</dbReference>
<dbReference type="GO" id="GO:0005634">
    <property type="term" value="C:nucleus"/>
    <property type="evidence" value="ECO:0007669"/>
    <property type="project" value="TreeGrafter"/>
</dbReference>
<feature type="region of interest" description="Disordered" evidence="3">
    <location>
        <begin position="236"/>
        <end position="256"/>
    </location>
</feature>
<dbReference type="GO" id="GO:0005737">
    <property type="term" value="C:cytoplasm"/>
    <property type="evidence" value="ECO:0007669"/>
    <property type="project" value="TreeGrafter"/>
</dbReference>
<dbReference type="Pfam" id="PF00899">
    <property type="entry name" value="ThiF"/>
    <property type="match status" value="1"/>
</dbReference>
<feature type="compositionally biased region" description="Basic and acidic residues" evidence="3">
    <location>
        <begin position="236"/>
        <end position="245"/>
    </location>
</feature>
<feature type="domain" description="THIF-type NAD/FAD binding fold" evidence="4">
    <location>
        <begin position="509"/>
        <end position="927"/>
    </location>
</feature>
<dbReference type="Proteomes" id="UP001195914">
    <property type="component" value="Unassembled WGS sequence"/>
</dbReference>
<proteinExistence type="inferred from homology"/>
<dbReference type="Gene3D" id="2.40.30.180">
    <property type="entry name" value="Ubiquitin-activating enzyme E1, FCCH domain"/>
    <property type="match status" value="1"/>
</dbReference>
<dbReference type="InterPro" id="IPR045886">
    <property type="entry name" value="ThiF/MoeB/HesA"/>
</dbReference>
<dbReference type="SUPFAM" id="SSF69572">
    <property type="entry name" value="Activating enzymes of the ubiquitin-like proteins"/>
    <property type="match status" value="2"/>
</dbReference>
<comment type="similarity">
    <text evidence="1">Belongs to the ubiquitin-activating E1 family.</text>
</comment>
<dbReference type="GO" id="GO:0004839">
    <property type="term" value="F:ubiquitin activating enzyme activity"/>
    <property type="evidence" value="ECO:0007669"/>
    <property type="project" value="TreeGrafter"/>
</dbReference>
<name>A0AAD9LE58_BABDI</name>
<reference evidence="5" key="1">
    <citation type="journal article" date="2014" name="Nucleic Acids Res.">
        <title>The evolutionary dynamics of variant antigen genes in Babesia reveal a history of genomic innovation underlying host-parasite interaction.</title>
        <authorList>
            <person name="Jackson A.P."/>
            <person name="Otto T.D."/>
            <person name="Darby A."/>
            <person name="Ramaprasad A."/>
            <person name="Xia D."/>
            <person name="Echaide I.E."/>
            <person name="Farber M."/>
            <person name="Gahlot S."/>
            <person name="Gamble J."/>
            <person name="Gupta D."/>
            <person name="Gupta Y."/>
            <person name="Jackson L."/>
            <person name="Malandrin L."/>
            <person name="Malas T.B."/>
            <person name="Moussa E."/>
            <person name="Nair M."/>
            <person name="Reid A.J."/>
            <person name="Sanders M."/>
            <person name="Sharma J."/>
            <person name="Tracey A."/>
            <person name="Quail M.A."/>
            <person name="Weir W."/>
            <person name="Wastling J.M."/>
            <person name="Hall N."/>
            <person name="Willadsen P."/>
            <person name="Lingelbach K."/>
            <person name="Shiels B."/>
            <person name="Tait A."/>
            <person name="Berriman M."/>
            <person name="Allred D.R."/>
            <person name="Pain A."/>
        </authorList>
    </citation>
    <scope>NUCLEOTIDE SEQUENCE</scope>
    <source>
        <strain evidence="5">1802A</strain>
    </source>
</reference>
<dbReference type="InterPro" id="IPR000011">
    <property type="entry name" value="UBQ/SUMO-activ_enz_E1-like"/>
</dbReference>